<evidence type="ECO:0000313" key="1">
    <source>
        <dbReference type="EMBL" id="CUH60652.1"/>
    </source>
</evidence>
<accession>A0A0P1FN87</accession>
<name>A0A0P1FN87_9RHOB</name>
<reference evidence="1 2" key="1">
    <citation type="submission" date="2015-09" db="EMBL/GenBank/DDBJ databases">
        <authorList>
            <consortium name="Swine Surveillance"/>
        </authorList>
    </citation>
    <scope>NUCLEOTIDE SEQUENCE [LARGE SCALE GENOMIC DNA]</scope>
    <source>
        <strain evidence="1 2">CECT 5294</strain>
    </source>
</reference>
<dbReference type="eggNOG" id="COG0789">
    <property type="taxonomic scope" value="Bacteria"/>
</dbReference>
<sequence length="99" mass="11208">MKKTTRRRETADALSLPDLCRFVHADEDWIIELVEEGVLTPVGSHRGNWRFVGASIVRAKKAGRLSRDLGINAPGLALVLELMEERDAARRRLARYEIP</sequence>
<proteinExistence type="predicted"/>
<protein>
    <submittedName>
        <fullName evidence="1">Chaperone-modulator protein CbpM</fullName>
    </submittedName>
</protein>
<dbReference type="RefSeq" id="WP_058123576.1">
    <property type="nucleotide sequence ID" value="NZ_CYRX01000026.1"/>
</dbReference>
<organism evidence="1 2">
    <name type="scientific">Thalassobacter stenotrophicus</name>
    <dbReference type="NCBI Taxonomy" id="266809"/>
    <lineage>
        <taxon>Bacteria</taxon>
        <taxon>Pseudomonadati</taxon>
        <taxon>Pseudomonadota</taxon>
        <taxon>Alphaproteobacteria</taxon>
        <taxon>Rhodobacterales</taxon>
        <taxon>Roseobacteraceae</taxon>
        <taxon>Thalassobacter</taxon>
    </lineage>
</organism>
<dbReference type="Gene3D" id="1.10.1660.10">
    <property type="match status" value="1"/>
</dbReference>
<evidence type="ECO:0000313" key="2">
    <source>
        <dbReference type="Proteomes" id="UP000051298"/>
    </source>
</evidence>
<dbReference type="Proteomes" id="UP000051298">
    <property type="component" value="Unassembled WGS sequence"/>
</dbReference>
<dbReference type="STRING" id="266809.PM03_13820"/>
<dbReference type="Pfam" id="PF13591">
    <property type="entry name" value="MerR_2"/>
    <property type="match status" value="1"/>
</dbReference>
<dbReference type="AlphaFoldDB" id="A0A0P1FN87"/>
<gene>
    <name evidence="1" type="ORF">THS5294_01948</name>
</gene>
<dbReference type="EMBL" id="CYRX01000026">
    <property type="protein sequence ID" value="CUH60652.1"/>
    <property type="molecule type" value="Genomic_DNA"/>
</dbReference>